<accession>A0A1I1R3X1</accession>
<dbReference type="RefSeq" id="WP_091493487.1">
    <property type="nucleotide sequence ID" value="NZ_FOMH01000006.1"/>
</dbReference>
<sequence>MRNLLMLLVAVLGTSVMVHAFPAKTGKETPAKEVKATKRSKNKADKKVKSEKKEVLKTKSEAPKTETAKVKK</sequence>
<dbReference type="OrthoDB" id="1375304at2"/>
<evidence type="ECO:0000256" key="1">
    <source>
        <dbReference type="SAM" id="MobiDB-lite"/>
    </source>
</evidence>
<dbReference type="EMBL" id="FOMH01000006">
    <property type="protein sequence ID" value="SFD24980.1"/>
    <property type="molecule type" value="Genomic_DNA"/>
</dbReference>
<gene>
    <name evidence="3" type="ORF">SAMN05216297_10631</name>
</gene>
<feature type="signal peptide" evidence="2">
    <location>
        <begin position="1"/>
        <end position="20"/>
    </location>
</feature>
<name>A0A1I1R3X1_9FLAO</name>
<dbReference type="AlphaFoldDB" id="A0A1I1R3X1"/>
<protein>
    <submittedName>
        <fullName evidence="3">Uncharacterized protein</fullName>
    </submittedName>
</protein>
<keyword evidence="2" id="KW-0732">Signal</keyword>
<feature type="region of interest" description="Disordered" evidence="1">
    <location>
        <begin position="26"/>
        <end position="72"/>
    </location>
</feature>
<evidence type="ECO:0000313" key="4">
    <source>
        <dbReference type="Proteomes" id="UP000199672"/>
    </source>
</evidence>
<feature type="chain" id="PRO_5011652471" evidence="2">
    <location>
        <begin position="21"/>
        <end position="72"/>
    </location>
</feature>
<reference evidence="4" key="1">
    <citation type="submission" date="2016-10" db="EMBL/GenBank/DDBJ databases">
        <authorList>
            <person name="Varghese N."/>
            <person name="Submissions S."/>
        </authorList>
    </citation>
    <scope>NUCLEOTIDE SEQUENCE [LARGE SCALE GENOMIC DNA]</scope>
    <source>
        <strain evidence="4">CGMCC 1.10370</strain>
    </source>
</reference>
<evidence type="ECO:0000256" key="2">
    <source>
        <dbReference type="SAM" id="SignalP"/>
    </source>
</evidence>
<dbReference type="Proteomes" id="UP000199672">
    <property type="component" value="Unassembled WGS sequence"/>
</dbReference>
<dbReference type="STRING" id="739143.SAMN05216297_10631"/>
<proteinExistence type="predicted"/>
<keyword evidence="4" id="KW-1185">Reference proteome</keyword>
<evidence type="ECO:0000313" key="3">
    <source>
        <dbReference type="EMBL" id="SFD24980.1"/>
    </source>
</evidence>
<organism evidence="3 4">
    <name type="scientific">Flavobacterium phragmitis</name>
    <dbReference type="NCBI Taxonomy" id="739143"/>
    <lineage>
        <taxon>Bacteria</taxon>
        <taxon>Pseudomonadati</taxon>
        <taxon>Bacteroidota</taxon>
        <taxon>Flavobacteriia</taxon>
        <taxon>Flavobacteriales</taxon>
        <taxon>Flavobacteriaceae</taxon>
        <taxon>Flavobacterium</taxon>
    </lineage>
</organism>